<evidence type="ECO:0000313" key="2">
    <source>
        <dbReference type="Proteomes" id="UP000184287"/>
    </source>
</evidence>
<proteinExistence type="predicted"/>
<accession>A0A1M5LJ72</accession>
<sequence length="497" mass="55674">MKRFHYSFILLSLIGILFSSCYKDKGNYDLRPMDQLSTKGPEFNQDNFVFSQLDSLKINPEVTFTGDSTHLEFSWKLIPQQARVGDTTIKKISSLKNLLYVVRVPIGLYTVLLEVKDVKTDIIRSRTYGLNVKAKASQGFLVLNDKEGGVQDIDVILDNTKPEVFWGAFSANNTISLREATGMSMIQSAANPSGLLYIFRKSGGYTLLPSFGFLQDVKAWFFDAQSTYAPTLIYQDFFGANNYMINNGSVHTTTLITPPLLFGYRASGDYKATKSLIMSANVFVYDDLHHRFLKFNKSAGKMQSIIKNPADAFDVEDIGNKSCLLFDHNMASTVSPGAANFNSLKPLAYCKDNQTGKTFVYKFGFYKSLASYCESVKEVTAPGFSMATAYVNASNNPLTYYASENKIYAYDFTNDVARVVYTFDQTNVSIDQLMTNGTQFFAVVNSKSGNSGAVFFFKIDPTGSFNGGTYFSKYEKFGKIREVKYKYNTLNPAIPWK</sequence>
<dbReference type="Pfam" id="PF16407">
    <property type="entry name" value="PKD_2"/>
    <property type="match status" value="1"/>
</dbReference>
<name>A0A1M5LJ72_9SPHI</name>
<dbReference type="EMBL" id="FQUQ01000006">
    <property type="protein sequence ID" value="SHG64413.1"/>
    <property type="molecule type" value="Genomic_DNA"/>
</dbReference>
<dbReference type="PROSITE" id="PS51257">
    <property type="entry name" value="PROKAR_LIPOPROTEIN"/>
    <property type="match status" value="1"/>
</dbReference>
<dbReference type="RefSeq" id="WP_159441178.1">
    <property type="nucleotide sequence ID" value="NZ_FQUQ01000006.1"/>
</dbReference>
<dbReference type="OrthoDB" id="1095195at2"/>
<keyword evidence="2" id="KW-1185">Reference proteome</keyword>
<organism evidence="1 2">
    <name type="scientific">Pedobacter caeni</name>
    <dbReference type="NCBI Taxonomy" id="288992"/>
    <lineage>
        <taxon>Bacteria</taxon>
        <taxon>Pseudomonadati</taxon>
        <taxon>Bacteroidota</taxon>
        <taxon>Sphingobacteriia</taxon>
        <taxon>Sphingobacteriales</taxon>
        <taxon>Sphingobacteriaceae</taxon>
        <taxon>Pedobacter</taxon>
    </lineage>
</organism>
<dbReference type="InterPro" id="IPR032183">
    <property type="entry name" value="PKD-like"/>
</dbReference>
<protein>
    <submittedName>
        <fullName evidence="1">PKD-like family protein</fullName>
    </submittedName>
</protein>
<reference evidence="2" key="1">
    <citation type="submission" date="2016-11" db="EMBL/GenBank/DDBJ databases">
        <authorList>
            <person name="Varghese N."/>
            <person name="Submissions S."/>
        </authorList>
    </citation>
    <scope>NUCLEOTIDE SEQUENCE [LARGE SCALE GENOMIC DNA]</scope>
    <source>
        <strain evidence="2">DSM 16990</strain>
    </source>
</reference>
<dbReference type="STRING" id="288992.SAMN04488522_106343"/>
<gene>
    <name evidence="1" type="ORF">SAMN04488522_106343</name>
</gene>
<dbReference type="AlphaFoldDB" id="A0A1M5LJ72"/>
<evidence type="ECO:0000313" key="1">
    <source>
        <dbReference type="EMBL" id="SHG64413.1"/>
    </source>
</evidence>
<dbReference type="Proteomes" id="UP000184287">
    <property type="component" value="Unassembled WGS sequence"/>
</dbReference>